<dbReference type="Pfam" id="PF17375">
    <property type="entry name" value="DUF5397"/>
    <property type="match status" value="1"/>
</dbReference>
<comment type="caution">
    <text evidence="1">The sequence shown here is derived from an EMBL/GenBank/DDBJ whole genome shotgun (WGS) entry which is preliminary data.</text>
</comment>
<dbReference type="Proteomes" id="UP000534294">
    <property type="component" value="Unassembled WGS sequence"/>
</dbReference>
<evidence type="ECO:0000313" key="1">
    <source>
        <dbReference type="EMBL" id="MBB5037865.1"/>
    </source>
</evidence>
<proteinExistence type="predicted"/>
<dbReference type="InterPro" id="IPR035335">
    <property type="entry name" value="DUF5397"/>
</dbReference>
<accession>A0A7W8DQ56</accession>
<dbReference type="RefSeq" id="WP_184208136.1">
    <property type="nucleotide sequence ID" value="NZ_JACHIF010000003.1"/>
</dbReference>
<organism evidence="1 2">
    <name type="scientific">Prosthecobacter dejongeii</name>
    <dbReference type="NCBI Taxonomy" id="48465"/>
    <lineage>
        <taxon>Bacteria</taxon>
        <taxon>Pseudomonadati</taxon>
        <taxon>Verrucomicrobiota</taxon>
        <taxon>Verrucomicrobiia</taxon>
        <taxon>Verrucomicrobiales</taxon>
        <taxon>Verrucomicrobiaceae</taxon>
        <taxon>Prosthecobacter</taxon>
    </lineage>
</organism>
<evidence type="ECO:0000313" key="2">
    <source>
        <dbReference type="Proteomes" id="UP000534294"/>
    </source>
</evidence>
<protein>
    <submittedName>
        <fullName evidence="1">Uncharacterized protein</fullName>
    </submittedName>
</protein>
<name>A0A7W8DQ56_9BACT</name>
<gene>
    <name evidence="1" type="ORF">HNQ64_002114</name>
</gene>
<keyword evidence="2" id="KW-1185">Reference proteome</keyword>
<sequence>MKTLARTADDLVRTYRTFGEYGPLYEVVSKVSESKVHIRVVESGEELDYSVDKALNDPEAD</sequence>
<dbReference type="EMBL" id="JACHIF010000003">
    <property type="protein sequence ID" value="MBB5037865.1"/>
    <property type="molecule type" value="Genomic_DNA"/>
</dbReference>
<reference evidence="1 2" key="1">
    <citation type="submission" date="2020-08" db="EMBL/GenBank/DDBJ databases">
        <title>Genomic Encyclopedia of Type Strains, Phase IV (KMG-IV): sequencing the most valuable type-strain genomes for metagenomic binning, comparative biology and taxonomic classification.</title>
        <authorList>
            <person name="Goeker M."/>
        </authorList>
    </citation>
    <scope>NUCLEOTIDE SEQUENCE [LARGE SCALE GENOMIC DNA]</scope>
    <source>
        <strain evidence="1 2">DSM 12251</strain>
    </source>
</reference>
<dbReference type="AlphaFoldDB" id="A0A7W8DQ56"/>